<dbReference type="EMBL" id="JAATIQ010000009">
    <property type="protein sequence ID" value="KAF4401923.1"/>
    <property type="molecule type" value="Genomic_DNA"/>
</dbReference>
<name>A0A7J6GDD7_CANSA</name>
<dbReference type="PROSITE" id="PS00108">
    <property type="entry name" value="PROTEIN_KINASE_ST"/>
    <property type="match status" value="1"/>
</dbReference>
<evidence type="ECO:0000256" key="1">
    <source>
        <dbReference type="ARBA" id="ARBA00022679"/>
    </source>
</evidence>
<evidence type="ECO:0000313" key="11">
    <source>
        <dbReference type="Proteomes" id="UP000583929"/>
    </source>
</evidence>
<reference evidence="10 11" key="1">
    <citation type="journal article" date="2020" name="bioRxiv">
        <title>Sequence and annotation of 42 cannabis genomes reveals extensive copy number variation in cannabinoid synthesis and pathogen resistance genes.</title>
        <authorList>
            <person name="Mckernan K.J."/>
            <person name="Helbert Y."/>
            <person name="Kane L.T."/>
            <person name="Ebling H."/>
            <person name="Zhang L."/>
            <person name="Liu B."/>
            <person name="Eaton Z."/>
            <person name="Mclaughlin S."/>
            <person name="Kingan S."/>
            <person name="Baybayan P."/>
            <person name="Concepcion G."/>
            <person name="Jordan M."/>
            <person name="Riva A."/>
            <person name="Barbazuk W."/>
            <person name="Harkins T."/>
        </authorList>
    </citation>
    <scope>NUCLEOTIDE SEQUENCE [LARGE SCALE GENOMIC DNA]</scope>
    <source>
        <strain evidence="10 11">cv. Jamaican Lion 4</strain>
        <strain evidence="9">Father</strain>
        <strain evidence="8">Mother</strain>
        <tissue evidence="8">Leaf</tissue>
    </source>
</reference>
<dbReference type="SUPFAM" id="SSF56112">
    <property type="entry name" value="Protein kinase-like (PK-like)"/>
    <property type="match status" value="1"/>
</dbReference>
<comment type="similarity">
    <text evidence="6">Belongs to the protein kinase superfamily.</text>
</comment>
<dbReference type="InterPro" id="IPR000719">
    <property type="entry name" value="Prot_kinase_dom"/>
</dbReference>
<keyword evidence="2 5" id="KW-0547">Nucleotide-binding</keyword>
<evidence type="ECO:0000313" key="8">
    <source>
        <dbReference type="EMBL" id="KAF4380817.1"/>
    </source>
</evidence>
<keyword evidence="4 5" id="KW-0067">ATP-binding</keyword>
<dbReference type="PANTHER" id="PTHR48011">
    <property type="entry name" value="CCR4-NOT TRANSCRIPTIONAL COMPLEX SUBUNIT CAF120-RELATED"/>
    <property type="match status" value="1"/>
</dbReference>
<evidence type="ECO:0000256" key="5">
    <source>
        <dbReference type="PROSITE-ProRule" id="PRU10141"/>
    </source>
</evidence>
<dbReference type="Proteomes" id="UP000525078">
    <property type="component" value="Unassembled WGS sequence"/>
</dbReference>
<sequence length="350" mass="39074">MEKWVRGEEIGHGSFATISKTKPRKGSPLMAIKSSKACGFQTLENEKRVLDKIGACSQIIKCYGENHSVENGVNYHNLLLEFASGGSLSDQIKINGGRLPEPEIRRHARSILKGLSFIHSKGFVHCDIKLQNILMFDNGNVKIADFGLAKETSSSLETEQLTVRGTPLNLAPESVNFNEYESPSDIWALGCAVVEMVTGNPVWNYKQEPNIWALLLRIGGDEVPEIPEELSEEGKDFLSKCLIKDSKKRWTAEMLLNHTFVSDIKDDDESDNTVVSEEFSPRCPLDFSNWDSSPQPNSPEFSLELFNVFEFSSSSSSSNCLISPENRLRQLVSGDSANWSFSESWVTVRN</sequence>
<evidence type="ECO:0000256" key="6">
    <source>
        <dbReference type="RuleBase" id="RU000304"/>
    </source>
</evidence>
<keyword evidence="1" id="KW-0808">Transferase</keyword>
<accession>A0A7J6GDD7</accession>
<evidence type="ECO:0000313" key="10">
    <source>
        <dbReference type="Proteomes" id="UP000525078"/>
    </source>
</evidence>
<dbReference type="InterPro" id="IPR008271">
    <property type="entry name" value="Ser/Thr_kinase_AS"/>
</dbReference>
<feature type="binding site" evidence="5">
    <location>
        <position position="33"/>
    </location>
    <ligand>
        <name>ATP</name>
        <dbReference type="ChEBI" id="CHEBI:30616"/>
    </ligand>
</feature>
<dbReference type="PANTHER" id="PTHR48011:SF18">
    <property type="entry name" value="MITOGEN-ACTIVATED PROTEIN KINASE KINASE KINASE 19-RELATED"/>
    <property type="match status" value="1"/>
</dbReference>
<gene>
    <name evidence="8" type="ORF">F8388_017171</name>
    <name evidence="9" type="ORF">G4B88_017435</name>
</gene>
<comment type="caution">
    <text evidence="8">The sequence shown here is derived from an EMBL/GenBank/DDBJ whole genome shotgun (WGS) entry which is preliminary data.</text>
</comment>
<evidence type="ECO:0000313" key="9">
    <source>
        <dbReference type="EMBL" id="KAF4401923.1"/>
    </source>
</evidence>
<evidence type="ECO:0000256" key="2">
    <source>
        <dbReference type="ARBA" id="ARBA00022741"/>
    </source>
</evidence>
<feature type="domain" description="Protein kinase" evidence="7">
    <location>
        <begin position="4"/>
        <end position="261"/>
    </location>
</feature>
<evidence type="ECO:0000256" key="3">
    <source>
        <dbReference type="ARBA" id="ARBA00022777"/>
    </source>
</evidence>
<dbReference type="AlphaFoldDB" id="A0A7J6GDD7"/>
<dbReference type="Pfam" id="PF00069">
    <property type="entry name" value="Pkinase"/>
    <property type="match status" value="1"/>
</dbReference>
<dbReference type="Gene3D" id="1.10.510.10">
    <property type="entry name" value="Transferase(Phosphotransferase) domain 1"/>
    <property type="match status" value="1"/>
</dbReference>
<organism evidence="8 10">
    <name type="scientific">Cannabis sativa</name>
    <name type="common">Hemp</name>
    <name type="synonym">Marijuana</name>
    <dbReference type="NCBI Taxonomy" id="3483"/>
    <lineage>
        <taxon>Eukaryota</taxon>
        <taxon>Viridiplantae</taxon>
        <taxon>Streptophyta</taxon>
        <taxon>Embryophyta</taxon>
        <taxon>Tracheophyta</taxon>
        <taxon>Spermatophyta</taxon>
        <taxon>Magnoliopsida</taxon>
        <taxon>eudicotyledons</taxon>
        <taxon>Gunneridae</taxon>
        <taxon>Pentapetalae</taxon>
        <taxon>rosids</taxon>
        <taxon>fabids</taxon>
        <taxon>Rosales</taxon>
        <taxon>Cannabaceae</taxon>
        <taxon>Cannabis</taxon>
    </lineage>
</organism>
<dbReference type="PROSITE" id="PS50011">
    <property type="entry name" value="PROTEIN_KINASE_DOM"/>
    <property type="match status" value="1"/>
</dbReference>
<dbReference type="CDD" id="cd06606">
    <property type="entry name" value="STKc_MAPKKK"/>
    <property type="match status" value="1"/>
</dbReference>
<dbReference type="GO" id="GO:0005524">
    <property type="term" value="F:ATP binding"/>
    <property type="evidence" value="ECO:0007669"/>
    <property type="project" value="UniProtKB-UniRule"/>
</dbReference>
<dbReference type="SMART" id="SM00220">
    <property type="entry name" value="S_TKc"/>
    <property type="match status" value="1"/>
</dbReference>
<dbReference type="OMA" id="DQIGSCP"/>
<dbReference type="InterPro" id="IPR017441">
    <property type="entry name" value="Protein_kinase_ATP_BS"/>
</dbReference>
<dbReference type="GO" id="GO:0007165">
    <property type="term" value="P:signal transduction"/>
    <property type="evidence" value="ECO:0007669"/>
    <property type="project" value="TreeGrafter"/>
</dbReference>
<proteinExistence type="inferred from homology"/>
<dbReference type="InterPro" id="IPR011009">
    <property type="entry name" value="Kinase-like_dom_sf"/>
</dbReference>
<dbReference type="Proteomes" id="UP000583929">
    <property type="component" value="Unassembled WGS sequence"/>
</dbReference>
<keyword evidence="6" id="KW-0723">Serine/threonine-protein kinase</keyword>
<dbReference type="EMBL" id="JAATIP010000064">
    <property type="protein sequence ID" value="KAF4380817.1"/>
    <property type="molecule type" value="Genomic_DNA"/>
</dbReference>
<keyword evidence="3" id="KW-0418">Kinase</keyword>
<protein>
    <recommendedName>
        <fullName evidence="7">Protein kinase domain-containing protein</fullName>
    </recommendedName>
</protein>
<dbReference type="GO" id="GO:0004674">
    <property type="term" value="F:protein serine/threonine kinase activity"/>
    <property type="evidence" value="ECO:0007669"/>
    <property type="project" value="UniProtKB-KW"/>
</dbReference>
<evidence type="ECO:0000259" key="7">
    <source>
        <dbReference type="PROSITE" id="PS50011"/>
    </source>
</evidence>
<evidence type="ECO:0000256" key="4">
    <source>
        <dbReference type="ARBA" id="ARBA00022840"/>
    </source>
</evidence>
<dbReference type="InterPro" id="IPR052751">
    <property type="entry name" value="Plant_MAPKKK"/>
</dbReference>
<dbReference type="PROSITE" id="PS00107">
    <property type="entry name" value="PROTEIN_KINASE_ATP"/>
    <property type="match status" value="1"/>
</dbReference>
<accession>A0A803PES7</accession>
<dbReference type="OrthoDB" id="8693905at2759"/>
<keyword evidence="11" id="KW-1185">Reference proteome</keyword>